<organism evidence="1 2">
    <name type="scientific">Mycena indigotica</name>
    <dbReference type="NCBI Taxonomy" id="2126181"/>
    <lineage>
        <taxon>Eukaryota</taxon>
        <taxon>Fungi</taxon>
        <taxon>Dikarya</taxon>
        <taxon>Basidiomycota</taxon>
        <taxon>Agaricomycotina</taxon>
        <taxon>Agaricomycetes</taxon>
        <taxon>Agaricomycetidae</taxon>
        <taxon>Agaricales</taxon>
        <taxon>Marasmiineae</taxon>
        <taxon>Mycenaceae</taxon>
        <taxon>Mycena</taxon>
    </lineage>
</organism>
<name>A0A8H6SY01_9AGAR</name>
<dbReference type="EMBL" id="JACAZF010000004">
    <property type="protein sequence ID" value="KAF7307358.1"/>
    <property type="molecule type" value="Genomic_DNA"/>
</dbReference>
<keyword evidence="2" id="KW-1185">Reference proteome</keyword>
<gene>
    <name evidence="1" type="ORF">MIND_00529800</name>
</gene>
<dbReference type="Proteomes" id="UP000636479">
    <property type="component" value="Unassembled WGS sequence"/>
</dbReference>
<protein>
    <submittedName>
        <fullName evidence="1">Uncharacterized protein</fullName>
    </submittedName>
</protein>
<accession>A0A8H6SY01</accession>
<dbReference type="GeneID" id="59344601"/>
<reference evidence="1" key="1">
    <citation type="submission" date="2020-05" db="EMBL/GenBank/DDBJ databases">
        <title>Mycena genomes resolve the evolution of fungal bioluminescence.</title>
        <authorList>
            <person name="Tsai I.J."/>
        </authorList>
    </citation>
    <scope>NUCLEOTIDE SEQUENCE</scope>
    <source>
        <strain evidence="1">171206Taipei</strain>
    </source>
</reference>
<dbReference type="RefSeq" id="XP_037222377.1">
    <property type="nucleotide sequence ID" value="XM_037362085.1"/>
</dbReference>
<comment type="caution">
    <text evidence="1">The sequence shown here is derived from an EMBL/GenBank/DDBJ whole genome shotgun (WGS) entry which is preliminary data.</text>
</comment>
<sequence>MARLLPFVADTTSTNNSLFQYTLLALAALIAVLRLIRPLLPHICMDDLERVIRETKDIFDKAQEEHLLHHRATRLDIQLRLSRAQKEESHLRSRVLHEHGLNCSTREYLFIFSNLARQLRRCRREVKTIQLFILKQMEDARRGLHCERVEELAAVLSSERFRSGD</sequence>
<proteinExistence type="predicted"/>
<dbReference type="AlphaFoldDB" id="A0A8H6SY01"/>
<dbReference type="OrthoDB" id="3001982at2759"/>
<evidence type="ECO:0000313" key="1">
    <source>
        <dbReference type="EMBL" id="KAF7307358.1"/>
    </source>
</evidence>
<evidence type="ECO:0000313" key="2">
    <source>
        <dbReference type="Proteomes" id="UP000636479"/>
    </source>
</evidence>